<organism evidence="1 2">
    <name type="scientific">Heyndrickxia oleronia</name>
    <dbReference type="NCBI Taxonomy" id="38875"/>
    <lineage>
        <taxon>Bacteria</taxon>
        <taxon>Bacillati</taxon>
        <taxon>Bacillota</taxon>
        <taxon>Bacilli</taxon>
        <taxon>Bacillales</taxon>
        <taxon>Bacillaceae</taxon>
        <taxon>Heyndrickxia</taxon>
    </lineage>
</organism>
<dbReference type="InterPro" id="IPR043519">
    <property type="entry name" value="NT_sf"/>
</dbReference>
<dbReference type="PIRSF" id="PIRSF000812">
    <property type="entry name" value="AAD"/>
    <property type="match status" value="1"/>
</dbReference>
<evidence type="ECO:0000313" key="2">
    <source>
        <dbReference type="Proteomes" id="UP000189761"/>
    </source>
</evidence>
<dbReference type="GO" id="GO:0016779">
    <property type="term" value="F:nucleotidyltransferase activity"/>
    <property type="evidence" value="ECO:0007669"/>
    <property type="project" value="UniProtKB-KW"/>
</dbReference>
<dbReference type="SUPFAM" id="SSF81301">
    <property type="entry name" value="Nucleotidyltransferase"/>
    <property type="match status" value="1"/>
</dbReference>
<dbReference type="AlphaFoldDB" id="A0A8E2IFM0"/>
<protein>
    <submittedName>
        <fullName evidence="1">Aminoglycoside 6-adenylyltransferase</fullName>
    </submittedName>
</protein>
<dbReference type="InterPro" id="IPR007530">
    <property type="entry name" value="Aminoglycoside_adenylylTfrase"/>
</dbReference>
<gene>
    <name evidence="1" type="ORF">BWZ43_00920</name>
</gene>
<reference evidence="1 2" key="1">
    <citation type="submission" date="2017-01" db="EMBL/GenBank/DDBJ databases">
        <title>Draft genome sequence of Bacillus oleronius.</title>
        <authorList>
            <person name="Allam M."/>
        </authorList>
    </citation>
    <scope>NUCLEOTIDE SEQUENCE [LARGE SCALE GENOMIC DNA]</scope>
    <source>
        <strain evidence="1 2">DSM 9356</strain>
    </source>
</reference>
<dbReference type="EMBL" id="MTLA01000010">
    <property type="protein sequence ID" value="OOP70220.1"/>
    <property type="molecule type" value="Genomic_DNA"/>
</dbReference>
<proteinExistence type="predicted"/>
<comment type="caution">
    <text evidence="1">The sequence shown here is derived from an EMBL/GenBank/DDBJ whole genome shotgun (WGS) entry which is preliminary data.</text>
</comment>
<keyword evidence="1" id="KW-0548">Nucleotidyltransferase</keyword>
<keyword evidence="1" id="KW-0808">Transferase</keyword>
<keyword evidence="2" id="KW-1185">Reference proteome</keyword>
<accession>A0A8E2IFM0</accession>
<dbReference type="NCBIfam" id="NF033084">
    <property type="entry name" value="ANT_6"/>
    <property type="match status" value="1"/>
</dbReference>
<dbReference type="Pfam" id="PF04439">
    <property type="entry name" value="Adenyl_transf"/>
    <property type="match status" value="1"/>
</dbReference>
<dbReference type="Gene3D" id="3.30.460.10">
    <property type="entry name" value="Beta Polymerase, domain 2"/>
    <property type="match status" value="1"/>
</dbReference>
<sequence length="286" mass="33914">MILRSKKEIMELGMNFAINCEKIRIFTLEGSLTNSNIPEDEFQDYDFSYFVTDMDFFKKSDDWLDYFGQRIILQKPEAMELFPPELGNWFSYLMIFEDGSKIDLTLIPLNEFEDYFKESDGLVEVLLDKDQLIKKTIIPSDAKYHIQRPSMQSFDDCCNEFWMTSTYVAKGLARKEILFANDIMNSAFRPNLLTMLRWKIGIETNFSLSIGKSDKFLKKYVSNETWDTLLSTYNMSTYQAVWDALNFSFELFRESSLYVSKTLGYPYPEYDKKVTNYIERIQRKYR</sequence>
<dbReference type="SUPFAM" id="SSF81631">
    <property type="entry name" value="PAP/OAS1 substrate-binding domain"/>
    <property type="match status" value="1"/>
</dbReference>
<name>A0A8E2IFM0_9BACI</name>
<evidence type="ECO:0000313" key="1">
    <source>
        <dbReference type="EMBL" id="OOP70220.1"/>
    </source>
</evidence>
<dbReference type="Gene3D" id="1.20.120.330">
    <property type="entry name" value="Nucleotidyltransferases domain 2"/>
    <property type="match status" value="1"/>
</dbReference>
<dbReference type="Proteomes" id="UP000189761">
    <property type="component" value="Unassembled WGS sequence"/>
</dbReference>